<dbReference type="InterPro" id="IPR017853">
    <property type="entry name" value="GH"/>
</dbReference>
<dbReference type="Proteomes" id="UP001231189">
    <property type="component" value="Unassembled WGS sequence"/>
</dbReference>
<evidence type="ECO:0000256" key="2">
    <source>
        <dbReference type="ARBA" id="ARBA00008773"/>
    </source>
</evidence>
<dbReference type="GO" id="GO:0098552">
    <property type="term" value="C:side of membrane"/>
    <property type="evidence" value="ECO:0007669"/>
    <property type="project" value="UniProtKB-KW"/>
</dbReference>
<sequence length="560" mass="59926">MQLVTCLLLLLCAVGFPLLLFFHADAGEVGVCYGRNGDNLMDPASVVRLLKKNGVTMVRVYDTDQAVLSAMANTGIKLVVALPNEMLASAAADPSWAVQWAKSNVKPYYPATDIRGVTVGNEVFQQAKGLTPQLVPAMKNVQAALAGLGLADAIKVTTPIAFDALKASSFPPSKGQFRDDIAQSVMSPMLDFLEQTGSYLMVNIYPYKAYASTNGAMDINYALFRPNAGVVDSVSGFTYHNLFDAQLDTVYYAMDAVRSSGNRTVGTMLRGRRKVPVKQGEHSWCTYCDGVENSKTYTNNLIKHVVSGGASTASYSPLDAAVGTPYRPNDDISVYIFELFNENEKSSAEESNYGLFYPNGQPVYQVDFMAGGAPSPSPGRSSWCVANSAAGDARLQAALDWACGHGADCSAIQPGKTCYQPNTKLAHASYAFNDYYQRKGRASGTCDFAGAASIVYQQPAGSCDPNAGSWCVANAAVGDSRLQAALDYACGHGADCSAIQPGARCFNPDTKLAHASYAFNDYYQRNGRSDQSCDFGGAGSVVHQAQSEFIYCESEIVRSS</sequence>
<comment type="subcellular location">
    <subcellularLocation>
        <location evidence="1">Cell membrane</location>
        <topology evidence="1">Lipid-anchor</topology>
        <topology evidence="1">GPI-anchor</topology>
    </subcellularLocation>
</comment>
<proteinExistence type="inferred from homology"/>
<dbReference type="InterPro" id="IPR012946">
    <property type="entry name" value="X8"/>
</dbReference>
<organism evidence="14 15">
    <name type="scientific">Lolium multiflorum</name>
    <name type="common">Italian ryegrass</name>
    <name type="synonym">Lolium perenne subsp. multiflorum</name>
    <dbReference type="NCBI Taxonomy" id="4521"/>
    <lineage>
        <taxon>Eukaryota</taxon>
        <taxon>Viridiplantae</taxon>
        <taxon>Streptophyta</taxon>
        <taxon>Embryophyta</taxon>
        <taxon>Tracheophyta</taxon>
        <taxon>Spermatophyta</taxon>
        <taxon>Magnoliopsida</taxon>
        <taxon>Liliopsida</taxon>
        <taxon>Poales</taxon>
        <taxon>Poaceae</taxon>
        <taxon>BOP clade</taxon>
        <taxon>Pooideae</taxon>
        <taxon>Poodae</taxon>
        <taxon>Poeae</taxon>
        <taxon>Poeae Chloroplast Group 2 (Poeae type)</taxon>
        <taxon>Loliodinae</taxon>
        <taxon>Loliinae</taxon>
        <taxon>Lolium</taxon>
    </lineage>
</organism>
<protein>
    <recommendedName>
        <fullName evidence="13">X8 domain-containing protein</fullName>
    </recommendedName>
</protein>
<comment type="similarity">
    <text evidence="2 11">Belongs to the glycosyl hydrolase 17 family.</text>
</comment>
<evidence type="ECO:0000256" key="12">
    <source>
        <dbReference type="SAM" id="SignalP"/>
    </source>
</evidence>
<keyword evidence="8" id="KW-1015">Disulfide bond</keyword>
<dbReference type="FunFam" id="1.20.58.1040:FF:000001">
    <property type="entry name" value="Glucan endo-1,3-beta-glucosidase 4"/>
    <property type="match status" value="2"/>
</dbReference>
<evidence type="ECO:0000256" key="5">
    <source>
        <dbReference type="ARBA" id="ARBA00022729"/>
    </source>
</evidence>
<dbReference type="Pfam" id="PF07983">
    <property type="entry name" value="X8"/>
    <property type="match status" value="2"/>
</dbReference>
<dbReference type="SUPFAM" id="SSF51445">
    <property type="entry name" value="(Trans)glycosidases"/>
    <property type="match status" value="1"/>
</dbReference>
<evidence type="ECO:0000256" key="7">
    <source>
        <dbReference type="ARBA" id="ARBA00023136"/>
    </source>
</evidence>
<gene>
    <name evidence="14" type="ORF">QYE76_040776</name>
</gene>
<keyword evidence="4" id="KW-0336">GPI-anchor</keyword>
<dbReference type="InterPro" id="IPR000490">
    <property type="entry name" value="Glyco_hydro_17"/>
</dbReference>
<dbReference type="GO" id="GO:0005886">
    <property type="term" value="C:plasma membrane"/>
    <property type="evidence" value="ECO:0007669"/>
    <property type="project" value="UniProtKB-SubCell"/>
</dbReference>
<dbReference type="GO" id="GO:0005975">
    <property type="term" value="P:carbohydrate metabolic process"/>
    <property type="evidence" value="ECO:0007669"/>
    <property type="project" value="InterPro"/>
</dbReference>
<evidence type="ECO:0000256" key="9">
    <source>
        <dbReference type="ARBA" id="ARBA00023180"/>
    </source>
</evidence>
<dbReference type="GO" id="GO:0009506">
    <property type="term" value="C:plasmodesma"/>
    <property type="evidence" value="ECO:0007669"/>
    <property type="project" value="UniProtKB-ARBA"/>
</dbReference>
<dbReference type="EMBL" id="JAUUTY010000002">
    <property type="protein sequence ID" value="KAK1679928.1"/>
    <property type="molecule type" value="Genomic_DNA"/>
</dbReference>
<dbReference type="Gene3D" id="3.20.20.80">
    <property type="entry name" value="Glycosidases"/>
    <property type="match status" value="1"/>
</dbReference>
<feature type="chain" id="PRO_5041905188" description="X8 domain-containing protein" evidence="12">
    <location>
        <begin position="27"/>
        <end position="560"/>
    </location>
</feature>
<dbReference type="PANTHER" id="PTHR32227">
    <property type="entry name" value="GLUCAN ENDO-1,3-BETA-GLUCOSIDASE BG1-RELATED-RELATED"/>
    <property type="match status" value="1"/>
</dbReference>
<evidence type="ECO:0000256" key="1">
    <source>
        <dbReference type="ARBA" id="ARBA00004609"/>
    </source>
</evidence>
<evidence type="ECO:0000259" key="13">
    <source>
        <dbReference type="SMART" id="SM00768"/>
    </source>
</evidence>
<keyword evidence="9" id="KW-0325">Glycoprotein</keyword>
<keyword evidence="6" id="KW-0378">Hydrolase</keyword>
<dbReference type="AlphaFoldDB" id="A0AAD8TE17"/>
<evidence type="ECO:0000256" key="10">
    <source>
        <dbReference type="ARBA" id="ARBA00023295"/>
    </source>
</evidence>
<keyword evidence="15" id="KW-1185">Reference proteome</keyword>
<keyword evidence="5 12" id="KW-0732">Signal</keyword>
<dbReference type="InterPro" id="IPR044965">
    <property type="entry name" value="Glyco_hydro_17_plant"/>
</dbReference>
<keyword evidence="7" id="KW-0472">Membrane</keyword>
<name>A0AAD8TE17_LOLMU</name>
<keyword evidence="3" id="KW-1003">Cell membrane</keyword>
<reference evidence="14" key="1">
    <citation type="submission" date="2023-07" db="EMBL/GenBank/DDBJ databases">
        <title>A chromosome-level genome assembly of Lolium multiflorum.</title>
        <authorList>
            <person name="Chen Y."/>
            <person name="Copetti D."/>
            <person name="Kolliker R."/>
            <person name="Studer B."/>
        </authorList>
    </citation>
    <scope>NUCLEOTIDE SEQUENCE</scope>
    <source>
        <strain evidence="14">02402/16</strain>
        <tissue evidence="14">Leaf</tissue>
    </source>
</reference>
<feature type="signal peptide" evidence="12">
    <location>
        <begin position="1"/>
        <end position="26"/>
    </location>
</feature>
<evidence type="ECO:0000256" key="3">
    <source>
        <dbReference type="ARBA" id="ARBA00022475"/>
    </source>
</evidence>
<dbReference type="Pfam" id="PF00332">
    <property type="entry name" value="Glyco_hydro_17"/>
    <property type="match status" value="1"/>
</dbReference>
<evidence type="ECO:0000256" key="6">
    <source>
        <dbReference type="ARBA" id="ARBA00022801"/>
    </source>
</evidence>
<accession>A0AAD8TE17</accession>
<evidence type="ECO:0000256" key="11">
    <source>
        <dbReference type="RuleBase" id="RU004335"/>
    </source>
</evidence>
<keyword evidence="4" id="KW-0449">Lipoprotein</keyword>
<feature type="domain" description="X8" evidence="13">
    <location>
        <begin position="382"/>
        <end position="465"/>
    </location>
</feature>
<dbReference type="GO" id="GO:0004553">
    <property type="term" value="F:hydrolase activity, hydrolyzing O-glycosyl compounds"/>
    <property type="evidence" value="ECO:0007669"/>
    <property type="project" value="InterPro"/>
</dbReference>
<evidence type="ECO:0000256" key="8">
    <source>
        <dbReference type="ARBA" id="ARBA00023157"/>
    </source>
</evidence>
<dbReference type="Gene3D" id="1.20.58.1040">
    <property type="match status" value="2"/>
</dbReference>
<feature type="domain" description="X8" evidence="13">
    <location>
        <begin position="469"/>
        <end position="554"/>
    </location>
</feature>
<evidence type="ECO:0000256" key="4">
    <source>
        <dbReference type="ARBA" id="ARBA00022622"/>
    </source>
</evidence>
<dbReference type="SMART" id="SM00768">
    <property type="entry name" value="X8"/>
    <property type="match status" value="2"/>
</dbReference>
<comment type="caution">
    <text evidence="14">The sequence shown here is derived from an EMBL/GenBank/DDBJ whole genome shotgun (WGS) entry which is preliminary data.</text>
</comment>
<evidence type="ECO:0000313" key="15">
    <source>
        <dbReference type="Proteomes" id="UP001231189"/>
    </source>
</evidence>
<keyword evidence="10" id="KW-0326">Glycosidase</keyword>
<evidence type="ECO:0000313" key="14">
    <source>
        <dbReference type="EMBL" id="KAK1679928.1"/>
    </source>
</evidence>